<organism evidence="2 3">
    <name type="scientific">Dietzia natronolimnaea</name>
    <dbReference type="NCBI Taxonomy" id="161920"/>
    <lineage>
        <taxon>Bacteria</taxon>
        <taxon>Bacillati</taxon>
        <taxon>Actinomycetota</taxon>
        <taxon>Actinomycetes</taxon>
        <taxon>Mycobacteriales</taxon>
        <taxon>Dietziaceae</taxon>
        <taxon>Dietzia</taxon>
    </lineage>
</organism>
<accession>A0A2A2WV32</accession>
<feature type="transmembrane region" description="Helical" evidence="1">
    <location>
        <begin position="34"/>
        <end position="53"/>
    </location>
</feature>
<keyword evidence="1" id="KW-1133">Transmembrane helix</keyword>
<keyword evidence="3" id="KW-1185">Reference proteome</keyword>
<proteinExistence type="predicted"/>
<evidence type="ECO:0000313" key="3">
    <source>
        <dbReference type="Proteomes" id="UP000218810"/>
    </source>
</evidence>
<sequence>MGYIGGGVVLVVIGAILMYAVEVTIPGIDSNTLAVILMVAGVVLFVIGLLFAMRSRGRRVPDERY</sequence>
<dbReference type="AlphaFoldDB" id="A0A2A2WV32"/>
<evidence type="ECO:0000256" key="1">
    <source>
        <dbReference type="SAM" id="Phobius"/>
    </source>
</evidence>
<evidence type="ECO:0000313" key="2">
    <source>
        <dbReference type="EMBL" id="PAY24844.1"/>
    </source>
</evidence>
<gene>
    <name evidence="2" type="ORF">CEY15_01340</name>
</gene>
<dbReference type="RefSeq" id="WP_017836767.1">
    <property type="nucleotide sequence ID" value="NZ_NTGA01000002.1"/>
</dbReference>
<feature type="transmembrane region" description="Helical" evidence="1">
    <location>
        <begin position="7"/>
        <end position="28"/>
    </location>
</feature>
<protein>
    <submittedName>
        <fullName evidence="2">Uncharacterized protein</fullName>
    </submittedName>
</protein>
<keyword evidence="1" id="KW-0472">Membrane</keyword>
<comment type="caution">
    <text evidence="2">The sequence shown here is derived from an EMBL/GenBank/DDBJ whole genome shotgun (WGS) entry which is preliminary data.</text>
</comment>
<dbReference type="OrthoDB" id="4775046at2"/>
<reference evidence="3" key="1">
    <citation type="submission" date="2017-09" db="EMBL/GenBank/DDBJ databases">
        <authorList>
            <person name="Zhang Y."/>
            <person name="Huang X."/>
            <person name="Liu J."/>
            <person name="Lu L."/>
            <person name="Peng K."/>
        </authorList>
    </citation>
    <scope>NUCLEOTIDE SEQUENCE [LARGE SCALE GENOMIC DNA]</scope>
    <source>
        <strain evidence="3">S-XJ-1</strain>
    </source>
</reference>
<keyword evidence="1" id="KW-0812">Transmembrane</keyword>
<dbReference type="Proteomes" id="UP000218810">
    <property type="component" value="Unassembled WGS sequence"/>
</dbReference>
<dbReference type="EMBL" id="NTGA01000002">
    <property type="protein sequence ID" value="PAY24844.1"/>
    <property type="molecule type" value="Genomic_DNA"/>
</dbReference>
<name>A0A2A2WV32_9ACTN</name>